<dbReference type="InterPro" id="IPR011990">
    <property type="entry name" value="TPR-like_helical_dom_sf"/>
</dbReference>
<dbReference type="EMBL" id="VOQQ01000001">
    <property type="protein sequence ID" value="TXC63384.1"/>
    <property type="molecule type" value="Genomic_DNA"/>
</dbReference>
<keyword evidence="2" id="KW-1185">Reference proteome</keyword>
<organism evidence="1 2">
    <name type="scientific">Allosphingosinicella ginsenosidimutans</name>
    <dbReference type="NCBI Taxonomy" id="1176539"/>
    <lineage>
        <taxon>Bacteria</taxon>
        <taxon>Pseudomonadati</taxon>
        <taxon>Pseudomonadota</taxon>
        <taxon>Alphaproteobacteria</taxon>
        <taxon>Sphingomonadales</taxon>
        <taxon>Sphingomonadaceae</taxon>
        <taxon>Allosphingosinicella</taxon>
    </lineage>
</organism>
<dbReference type="AlphaFoldDB" id="A0A5C6TSK9"/>
<evidence type="ECO:0000313" key="1">
    <source>
        <dbReference type="EMBL" id="TXC63384.1"/>
    </source>
</evidence>
<gene>
    <name evidence="1" type="ORF">FRZ32_06765</name>
</gene>
<proteinExistence type="predicted"/>
<dbReference type="Gene3D" id="1.25.40.10">
    <property type="entry name" value="Tetratricopeptide repeat domain"/>
    <property type="match status" value="1"/>
</dbReference>
<protein>
    <submittedName>
        <fullName evidence="1">Uncharacterized protein</fullName>
    </submittedName>
</protein>
<dbReference type="OrthoDB" id="7400976at2"/>
<evidence type="ECO:0000313" key="2">
    <source>
        <dbReference type="Proteomes" id="UP000321249"/>
    </source>
</evidence>
<dbReference type="SUPFAM" id="SSF48452">
    <property type="entry name" value="TPR-like"/>
    <property type="match status" value="1"/>
</dbReference>
<dbReference type="Proteomes" id="UP000321249">
    <property type="component" value="Unassembled WGS sequence"/>
</dbReference>
<reference evidence="1 2" key="1">
    <citation type="journal article" date="2015" name="J. Microbiol.">
        <title>Sphingosinicella ginsenosidimutans sp. nov., with ginsenoside converting activity.</title>
        <authorList>
            <person name="Kim J.K."/>
            <person name="Kang M.S."/>
            <person name="Park S.C."/>
            <person name="Kim K.M."/>
            <person name="Choi K."/>
            <person name="Yoon M.H."/>
            <person name="Im W.T."/>
        </authorList>
    </citation>
    <scope>NUCLEOTIDE SEQUENCE [LARGE SCALE GENOMIC DNA]</scope>
    <source>
        <strain evidence="1 2">BS-11</strain>
    </source>
</reference>
<name>A0A5C6TSK9_9SPHN</name>
<comment type="caution">
    <text evidence="1">The sequence shown here is derived from an EMBL/GenBank/DDBJ whole genome shotgun (WGS) entry which is preliminary data.</text>
</comment>
<sequence>MSAIARIPMAQWMRGAAIVIGAAILGWIAQASTISTVLGSRRLETTLSWWPAGSAGLAAAAANQLSVVPQSPASLGDAQTLAIRALERDPTNVIAARTLGLVYAQRGDHAASDRLLHYAETLSRRDLATQLWFIEDRVQRNDINGALTHYDRALRTSPRARDVLLPILVQAAADPAISPPLTRLIAQRPPWWSYFLDRLIADGDSPAALTRTVLALRLDPADPAERDDLGRALRRMVDIGAFDAARALDARLGRRRPAAGEFIRNGGFEENDGFGPFDWRLTNQPDLAGVRRGQAGRVALLLISSNGRSGNVAGQLTMMPPGRYQIGMRAGAIAGEAIARPNVRIVCANDAREVLLDGRLAPAPAGGQAVAFGFEVPAARCPAQWVYLQAGAGLDTQPETPWLDDISIRAR</sequence>
<dbReference type="RefSeq" id="WP_147042794.1">
    <property type="nucleotide sequence ID" value="NZ_BAABIR010000003.1"/>
</dbReference>
<accession>A0A5C6TSK9</accession>